<organism evidence="3 4">
    <name type="scientific">Elysia marginata</name>
    <dbReference type="NCBI Taxonomy" id="1093978"/>
    <lineage>
        <taxon>Eukaryota</taxon>
        <taxon>Metazoa</taxon>
        <taxon>Spiralia</taxon>
        <taxon>Lophotrochozoa</taxon>
        <taxon>Mollusca</taxon>
        <taxon>Gastropoda</taxon>
        <taxon>Heterobranchia</taxon>
        <taxon>Euthyneura</taxon>
        <taxon>Panpulmonata</taxon>
        <taxon>Sacoglossa</taxon>
        <taxon>Placobranchoidea</taxon>
        <taxon>Plakobranchidae</taxon>
        <taxon>Elysia</taxon>
    </lineage>
</organism>
<dbReference type="InterPro" id="IPR015128">
    <property type="entry name" value="Aurora-A-bd"/>
</dbReference>
<proteinExistence type="predicted"/>
<feature type="region of interest" description="Disordered" evidence="1">
    <location>
        <begin position="238"/>
        <end position="264"/>
    </location>
</feature>
<feature type="compositionally biased region" description="Low complexity" evidence="1">
    <location>
        <begin position="87"/>
        <end position="101"/>
    </location>
</feature>
<gene>
    <name evidence="3" type="ORF">ElyMa_005389700</name>
</gene>
<feature type="compositionally biased region" description="Basic and acidic residues" evidence="1">
    <location>
        <begin position="106"/>
        <end position="117"/>
    </location>
</feature>
<dbReference type="Proteomes" id="UP000762676">
    <property type="component" value="Unassembled WGS sequence"/>
</dbReference>
<evidence type="ECO:0000259" key="2">
    <source>
        <dbReference type="Pfam" id="PF09041"/>
    </source>
</evidence>
<feature type="domain" description="Aurora-A binding" evidence="2">
    <location>
        <begin position="4"/>
        <end position="52"/>
    </location>
</feature>
<dbReference type="PANTHER" id="PTHR14326">
    <property type="entry name" value="TARGETING PROTEIN FOR XKLP2"/>
    <property type="match status" value="1"/>
</dbReference>
<dbReference type="Pfam" id="PF09041">
    <property type="entry name" value="Aurora-A_bind"/>
    <property type="match status" value="1"/>
</dbReference>
<dbReference type="InterPro" id="IPR009675">
    <property type="entry name" value="TPX2_fam"/>
</dbReference>
<feature type="region of interest" description="Disordered" evidence="1">
    <location>
        <begin position="454"/>
        <end position="487"/>
    </location>
</feature>
<reference evidence="3 4" key="1">
    <citation type="journal article" date="2021" name="Elife">
        <title>Chloroplast acquisition without the gene transfer in kleptoplastic sea slugs, Plakobranchus ocellatus.</title>
        <authorList>
            <person name="Maeda T."/>
            <person name="Takahashi S."/>
            <person name="Yoshida T."/>
            <person name="Shimamura S."/>
            <person name="Takaki Y."/>
            <person name="Nagai Y."/>
            <person name="Toyoda A."/>
            <person name="Suzuki Y."/>
            <person name="Arimoto A."/>
            <person name="Ishii H."/>
            <person name="Satoh N."/>
            <person name="Nishiyama T."/>
            <person name="Hasebe M."/>
            <person name="Maruyama T."/>
            <person name="Minagawa J."/>
            <person name="Obokata J."/>
            <person name="Shigenobu S."/>
        </authorList>
    </citation>
    <scope>NUCLEOTIDE SEQUENCE [LARGE SCALE GENOMIC DNA]</scope>
</reference>
<evidence type="ECO:0000256" key="1">
    <source>
        <dbReference type="SAM" id="MobiDB-lite"/>
    </source>
</evidence>
<dbReference type="GO" id="GO:0005819">
    <property type="term" value="C:spindle"/>
    <property type="evidence" value="ECO:0007669"/>
    <property type="project" value="InterPro"/>
</dbReference>
<evidence type="ECO:0000313" key="3">
    <source>
        <dbReference type="EMBL" id="GFR59692.1"/>
    </source>
</evidence>
<feature type="compositionally biased region" description="Polar residues" evidence="1">
    <location>
        <begin position="148"/>
        <end position="158"/>
    </location>
</feature>
<dbReference type="GO" id="GO:0005874">
    <property type="term" value="C:microtubule"/>
    <property type="evidence" value="ECO:0007669"/>
    <property type="project" value="InterPro"/>
</dbReference>
<accession>A0AAV4EF57</accession>
<feature type="region of interest" description="Disordered" evidence="1">
    <location>
        <begin position="22"/>
        <end position="159"/>
    </location>
</feature>
<dbReference type="GO" id="GO:0060236">
    <property type="term" value="P:regulation of mitotic spindle organization"/>
    <property type="evidence" value="ECO:0007669"/>
    <property type="project" value="InterPro"/>
</dbReference>
<feature type="compositionally biased region" description="Basic and acidic residues" evidence="1">
    <location>
        <begin position="66"/>
        <end position="76"/>
    </location>
</feature>
<name>A0AAV4EF57_9GAST</name>
<evidence type="ECO:0000313" key="4">
    <source>
        <dbReference type="Proteomes" id="UP000762676"/>
    </source>
</evidence>
<comment type="caution">
    <text evidence="3">The sequence shown here is derived from an EMBL/GenBank/DDBJ whole genome shotgun (WGS) entry which is preliminary data.</text>
</comment>
<protein>
    <submittedName>
        <fullName evidence="3">Targeting protein for Xklp2</fullName>
    </submittedName>
</protein>
<dbReference type="EMBL" id="BMAT01010735">
    <property type="protein sequence ID" value="GFR59692.1"/>
    <property type="molecule type" value="Genomic_DNA"/>
</dbReference>
<feature type="compositionally biased region" description="Pro residues" evidence="1">
    <location>
        <begin position="472"/>
        <end position="483"/>
    </location>
</feature>
<keyword evidence="4" id="KW-1185">Reference proteome</keyword>
<dbReference type="AlphaFoldDB" id="A0AAV4EF57"/>
<dbReference type="PANTHER" id="PTHR14326:SF44">
    <property type="entry name" value="TARGETING PROTEIN FOR XKLP2"/>
    <property type="match status" value="1"/>
</dbReference>
<sequence length="507" mass="56837">MDPVYEFDAPRFVDFLRLADGEEDSDTDAWFDNRLEDDQFFPSRGTSEPTKTIPKKPARSAVSQEKPARVRVDDGSRSTCPSPPKQSKPSPDSTSPSSNTRSKIRQSVDDEAKHKAAELNSSKGGQRNKGLCMSGSKKPPARGLLHSSKISASASNLHKTSEELELEKISAMRAETARARKLAQESCKKALSSRSVVPKRCPKLVTMPEAFNFNTDSRLKKSNPAPASDKKIKDFASSLRDSKNTTKSHHILPTKPQPFKLSHSKSTASVTKFVSDAEKTANFSKQTPQRFRTVPKLNHKVLHRTNLGVPQVEPRPLTIPSEFALTKRRSMSTGDLREALQEAEEDHHRFQARPVNPKILQGPVGVKSVDPAAPTVPESPAFALRNRVRLHKEPIKQEEPQRILRASRVPLLGLAFKPKVEHKHTVPEPFQVEERSKEMLTRKQQKIEQLLEEEKRAHEFHASCQPSLSPDQLPPKQPRPATKPAPFELYVDKRGKEYQEQFQAKVG</sequence>